<feature type="transmembrane region" description="Helical" evidence="1">
    <location>
        <begin position="238"/>
        <end position="260"/>
    </location>
</feature>
<evidence type="ECO:0000256" key="1">
    <source>
        <dbReference type="SAM" id="Phobius"/>
    </source>
</evidence>
<keyword evidence="1" id="KW-1133">Transmembrane helix</keyword>
<keyword evidence="1" id="KW-0472">Membrane</keyword>
<feature type="transmembrane region" description="Helical" evidence="1">
    <location>
        <begin position="62"/>
        <end position="83"/>
    </location>
</feature>
<keyword evidence="1" id="KW-0812">Transmembrane</keyword>
<feature type="domain" description="DUF1206" evidence="2">
    <location>
        <begin position="20"/>
        <end position="88"/>
    </location>
</feature>
<dbReference type="OrthoDB" id="5702018at2"/>
<comment type="caution">
    <text evidence="3">The sequence shown here is derived from an EMBL/GenBank/DDBJ whole genome shotgun (WGS) entry which is preliminary data.</text>
</comment>
<accession>A0A6L3T498</accession>
<keyword evidence="4" id="KW-1185">Reference proteome</keyword>
<evidence type="ECO:0000259" key="2">
    <source>
        <dbReference type="Pfam" id="PF06724"/>
    </source>
</evidence>
<dbReference type="InterPro" id="IPR009597">
    <property type="entry name" value="DUF1206"/>
</dbReference>
<protein>
    <submittedName>
        <fullName evidence="3">DUF1206 domain-containing protein</fullName>
    </submittedName>
</protein>
<organism evidence="3 4">
    <name type="scientific">Methylobacterium soli</name>
    <dbReference type="NCBI Taxonomy" id="553447"/>
    <lineage>
        <taxon>Bacteria</taxon>
        <taxon>Pseudomonadati</taxon>
        <taxon>Pseudomonadota</taxon>
        <taxon>Alphaproteobacteria</taxon>
        <taxon>Hyphomicrobiales</taxon>
        <taxon>Methylobacteriaceae</taxon>
        <taxon>Methylobacterium</taxon>
    </lineage>
</organism>
<dbReference type="Proteomes" id="UP000474159">
    <property type="component" value="Unassembled WGS sequence"/>
</dbReference>
<name>A0A6L3T498_9HYPH</name>
<feature type="transmembrane region" description="Helical" evidence="1">
    <location>
        <begin position="148"/>
        <end position="169"/>
    </location>
</feature>
<feature type="transmembrane region" description="Helical" evidence="1">
    <location>
        <begin position="104"/>
        <end position="128"/>
    </location>
</feature>
<feature type="domain" description="DUF1206" evidence="2">
    <location>
        <begin position="196"/>
        <end position="265"/>
    </location>
</feature>
<proteinExistence type="predicted"/>
<reference evidence="3 4" key="1">
    <citation type="submission" date="2019-09" db="EMBL/GenBank/DDBJ databases">
        <title>YIM 48816 draft genome.</title>
        <authorList>
            <person name="Jiang L."/>
        </authorList>
    </citation>
    <scope>NUCLEOTIDE SEQUENCE [LARGE SCALE GENOMIC DNA]</scope>
    <source>
        <strain evidence="3 4">YIM 48816</strain>
    </source>
</reference>
<sequence>MAGLTRFHFGRNTLERLARFGYGARGAVYCVVGALAVLAAIGRGGQAGDSKSALRTVLGGPFGAWIVGLIALGLFGFALWRLIEGVTDADNRGSGLKGLVVRAAHVGSAAIYSGLAVTAASLALGLGRHRGSQDGMQDWTAWLLSKPLGLWLVGLIGLGVMGGGIAFLLKAWKGDVTERLALDAAACRWAKPIGRFGYAARGIAFLLIGGFFVAAAWHQASSEVKGLAGAFAALRAQPYGWVLLALVAAGHFAFGAFGLIQARFRRIDAPDLDKADDAVARVVRSVT</sequence>
<dbReference type="Pfam" id="PF06724">
    <property type="entry name" value="DUF1206"/>
    <property type="match status" value="3"/>
</dbReference>
<dbReference type="AlphaFoldDB" id="A0A6L3T498"/>
<feature type="transmembrane region" description="Helical" evidence="1">
    <location>
        <begin position="198"/>
        <end position="218"/>
    </location>
</feature>
<feature type="transmembrane region" description="Helical" evidence="1">
    <location>
        <begin position="20"/>
        <end position="42"/>
    </location>
</feature>
<gene>
    <name evidence="3" type="ORF">F6X53_00420</name>
</gene>
<dbReference type="RefSeq" id="WP_150996087.1">
    <property type="nucleotide sequence ID" value="NZ_BPQY01000442.1"/>
</dbReference>
<feature type="domain" description="DUF1206" evidence="2">
    <location>
        <begin position="105"/>
        <end position="173"/>
    </location>
</feature>
<evidence type="ECO:0000313" key="4">
    <source>
        <dbReference type="Proteomes" id="UP000474159"/>
    </source>
</evidence>
<evidence type="ECO:0000313" key="3">
    <source>
        <dbReference type="EMBL" id="KAB1081609.1"/>
    </source>
</evidence>
<dbReference type="EMBL" id="VZZK01000001">
    <property type="protein sequence ID" value="KAB1081609.1"/>
    <property type="molecule type" value="Genomic_DNA"/>
</dbReference>